<dbReference type="InterPro" id="IPR002872">
    <property type="entry name" value="Proline_DH_dom"/>
</dbReference>
<dbReference type="InterPro" id="IPR016163">
    <property type="entry name" value="Ald_DH_C"/>
</dbReference>
<feature type="active site" evidence="3 4">
    <location>
        <position position="759"/>
    </location>
</feature>
<dbReference type="GO" id="GO:0003700">
    <property type="term" value="F:DNA-binding transcription factor activity"/>
    <property type="evidence" value="ECO:0007669"/>
    <property type="project" value="InterPro"/>
</dbReference>
<dbReference type="InterPro" id="IPR041514">
    <property type="entry name" value="PutA_N"/>
</dbReference>
<feature type="domain" description="Aldehyde dehydrogenase" evidence="6">
    <location>
        <begin position="528"/>
        <end position="982"/>
    </location>
</feature>
<keyword evidence="1 5" id="KW-0560">Oxidoreductase</keyword>
<organism evidence="9 10">
    <name type="scientific">Candidatus Nitrospira neomarina</name>
    <dbReference type="NCBI Taxonomy" id="3020899"/>
    <lineage>
        <taxon>Bacteria</taxon>
        <taxon>Pseudomonadati</taxon>
        <taxon>Nitrospirota</taxon>
        <taxon>Nitrospiria</taxon>
        <taxon>Nitrospirales</taxon>
        <taxon>Nitrospiraceae</taxon>
        <taxon>Nitrospira</taxon>
    </lineage>
</organism>
<dbReference type="PIRSF" id="PIRSF000197">
    <property type="entry name" value="Bifunct_PutA"/>
    <property type="match status" value="1"/>
</dbReference>
<evidence type="ECO:0000256" key="3">
    <source>
        <dbReference type="PIRSR" id="PIRSR000197-1"/>
    </source>
</evidence>
<proteinExistence type="inferred from homology"/>
<dbReference type="Pfam" id="PF00171">
    <property type="entry name" value="Aldedh"/>
    <property type="match status" value="1"/>
</dbReference>
<dbReference type="Pfam" id="PF18083">
    <property type="entry name" value="PutA_N"/>
    <property type="match status" value="1"/>
</dbReference>
<dbReference type="InterPro" id="IPR005932">
    <property type="entry name" value="RocA"/>
</dbReference>
<dbReference type="InterPro" id="IPR025703">
    <property type="entry name" value="Bifunct_PutA"/>
</dbReference>
<protein>
    <submittedName>
        <fullName evidence="9">Proline dehydrogenase family protein</fullName>
    </submittedName>
</protein>
<comment type="similarity">
    <text evidence="5">Belongs to the aldehyde dehydrogenase family.</text>
</comment>
<dbReference type="KEGG" id="nneo:PQG83_08215"/>
<dbReference type="EMBL" id="CP116968">
    <property type="protein sequence ID" value="WNM63724.1"/>
    <property type="molecule type" value="Genomic_DNA"/>
</dbReference>
<feature type="domain" description="Proline dehydrogenase" evidence="7">
    <location>
        <begin position="130"/>
        <end position="434"/>
    </location>
</feature>
<evidence type="ECO:0000313" key="9">
    <source>
        <dbReference type="EMBL" id="WNM63724.1"/>
    </source>
</evidence>
<dbReference type="GO" id="GO:0004657">
    <property type="term" value="F:proline dehydrogenase activity"/>
    <property type="evidence" value="ECO:0007669"/>
    <property type="project" value="InterPro"/>
</dbReference>
<dbReference type="Gene3D" id="3.20.20.220">
    <property type="match status" value="1"/>
</dbReference>
<dbReference type="InterPro" id="IPR029510">
    <property type="entry name" value="Ald_DH_CS_GLU"/>
</dbReference>
<keyword evidence="10" id="KW-1185">Reference proteome</keyword>
<evidence type="ECO:0000259" key="6">
    <source>
        <dbReference type="Pfam" id="PF00171"/>
    </source>
</evidence>
<reference evidence="9 10" key="1">
    <citation type="submission" date="2023-01" db="EMBL/GenBank/DDBJ databases">
        <title>Cultivation and genomic characterization of new, ubiquitous marine nitrite-oxidizing bacteria from the Nitrospirales.</title>
        <authorList>
            <person name="Mueller A.J."/>
            <person name="Daebeler A."/>
            <person name="Herbold C.W."/>
            <person name="Kirkegaard R.H."/>
            <person name="Daims H."/>
        </authorList>
    </citation>
    <scope>NUCLEOTIDE SEQUENCE [LARGE SCALE GENOMIC DNA]</scope>
    <source>
        <strain evidence="9 10">DK</strain>
    </source>
</reference>
<dbReference type="RefSeq" id="WP_312748412.1">
    <property type="nucleotide sequence ID" value="NZ_CP116968.1"/>
</dbReference>
<dbReference type="InterPro" id="IPR029041">
    <property type="entry name" value="FAD-linked_oxidoreductase-like"/>
</dbReference>
<dbReference type="Gene3D" id="3.40.605.10">
    <property type="entry name" value="Aldehyde Dehydrogenase, Chain A, domain 1"/>
    <property type="match status" value="1"/>
</dbReference>
<evidence type="ECO:0000256" key="4">
    <source>
        <dbReference type="PROSITE-ProRule" id="PRU10007"/>
    </source>
</evidence>
<dbReference type="GO" id="GO:0003842">
    <property type="term" value="F:L-glutamate gamma-semialdehyde dehydrogenase activity"/>
    <property type="evidence" value="ECO:0007669"/>
    <property type="project" value="InterPro"/>
</dbReference>
<dbReference type="PANTHER" id="PTHR42862:SF1">
    <property type="entry name" value="DELTA-1-PYRROLINE-5-CARBOXYLATE DEHYDROGENASE 2, ISOFORM A-RELATED"/>
    <property type="match status" value="1"/>
</dbReference>
<dbReference type="InterPro" id="IPR050485">
    <property type="entry name" value="Proline_metab_enzyme"/>
</dbReference>
<evidence type="ECO:0000259" key="8">
    <source>
        <dbReference type="Pfam" id="PF18083"/>
    </source>
</evidence>
<dbReference type="GO" id="GO:0010133">
    <property type="term" value="P:L-proline catabolic process to L-glutamate"/>
    <property type="evidence" value="ECO:0007669"/>
    <property type="project" value="InterPro"/>
</dbReference>
<evidence type="ECO:0000313" key="10">
    <source>
        <dbReference type="Proteomes" id="UP001302494"/>
    </source>
</evidence>
<evidence type="ECO:0000256" key="1">
    <source>
        <dbReference type="ARBA" id="ARBA00023002"/>
    </source>
</evidence>
<dbReference type="PROSITE" id="PS00687">
    <property type="entry name" value="ALDEHYDE_DEHYDR_GLU"/>
    <property type="match status" value="1"/>
</dbReference>
<feature type="active site" evidence="3">
    <location>
        <position position="793"/>
    </location>
</feature>
<dbReference type="Proteomes" id="UP001302494">
    <property type="component" value="Chromosome"/>
</dbReference>
<dbReference type="InterPro" id="IPR016161">
    <property type="entry name" value="Ald_DH/histidinol_DH"/>
</dbReference>
<dbReference type="InterPro" id="IPR016162">
    <property type="entry name" value="Ald_DH_N"/>
</dbReference>
<evidence type="ECO:0000256" key="5">
    <source>
        <dbReference type="RuleBase" id="RU003345"/>
    </source>
</evidence>
<evidence type="ECO:0000259" key="7">
    <source>
        <dbReference type="Pfam" id="PF01619"/>
    </source>
</evidence>
<sequence>MIAQDSLESDIRRIGQTFAKNARHHTPGFWDHRWWTSLLLDWGTRDEQFKIQLFRFIDVLPSLQTDAQFVRILKEYFQDLPSLPGPLKWILSRFSNNSLTAQMGTRILRRQFLKMAYTFMAGETVSHAVPTLTQLWHAGSACSLDLLGESTVSEEEADHYHTRCLQTLTQLQEVIPHWKHQPLLETDHLGSLPRINLSIKLSALYSQLDPIDPEGSYAGLAPRLRSILDLAQVLPASLTFDMEQAELEPLTLMVFMRVFSEPAYQHFPHASIAIQAYLKRTNNTLDTLLAWGKERDTPFGIRLVKGAYWDSEVIRYQQQGWPIPVYLKKTDTDANYEYLAHRILAHRDFIRPAFGSHNIRTLAVVRAMGDSLNLPPGTFEYQMLYGMAEPLRDAVVGQGFRLRVYAPIGELLPGMAYLVRRLLENTSNESFIRRQYETAESLDHLLLSPSNGDRNGEEAMSLESQSEVTLLDGDSPDRFANEPHSDFSQQNIQQDFSLGLAHIAPLLGQIHFYPLPTPMPWLGPELISTNPSFPDQIIAKFPTLSPEQIDPIVQRAYDHMSTWGKVPSHTRARILFHAAGLMRQRKTELAAWEILETGKPWREADADVAEAIDFLEFYGREMIRLGTPERLGTEPGEHNQRIFQPRGLAVVISPWNFSLAIPTGLVSAALVAGNVVLFKPSERSPMMGYHLFMLLMEAGLPEGALQFLPGGPDVGQTLVQHPKVHLIAFTGSQTVGLNIIQEASHVSAGQRHIKHVIAEMGGKNAIIVDETADLDEAVVGALASATGYQGQKCSACSRILILKDVYPQFLERLKQAASSIPIGPPEHPGNRMGPLIDRRALERVRHFVHLGKTEGTCILDRQLEGPGYFQGPVILANLPPSHPVVQEEIFGPVMVVLKVSTISEALELANDSPYALTGGIYSRSPANIQLARDTFDVGNLYINRPITGSLVSRQPFGGHRLSGIGRKAGGSGYLEQFMVEKVITENTLRRGFAPTQ</sequence>
<dbReference type="CDD" id="cd07124">
    <property type="entry name" value="ALDH_PutA-P5CDH-RocA"/>
    <property type="match status" value="1"/>
</dbReference>
<dbReference type="GO" id="GO:0009898">
    <property type="term" value="C:cytoplasmic side of plasma membrane"/>
    <property type="evidence" value="ECO:0007669"/>
    <property type="project" value="TreeGrafter"/>
</dbReference>
<keyword evidence="2" id="KW-0520">NAD</keyword>
<accession>A0AA96GTD1</accession>
<evidence type="ECO:0000256" key="2">
    <source>
        <dbReference type="ARBA" id="ARBA00023027"/>
    </source>
</evidence>
<dbReference type="AlphaFoldDB" id="A0AA96GTD1"/>
<name>A0AA96GTD1_9BACT</name>
<dbReference type="SUPFAM" id="SSF53720">
    <property type="entry name" value="ALDH-like"/>
    <property type="match status" value="1"/>
</dbReference>
<dbReference type="PANTHER" id="PTHR42862">
    <property type="entry name" value="DELTA-1-PYRROLINE-5-CARBOXYLATE DEHYDROGENASE 1, ISOFORM A-RELATED"/>
    <property type="match status" value="1"/>
</dbReference>
<dbReference type="SUPFAM" id="SSF51730">
    <property type="entry name" value="FAD-linked oxidoreductase"/>
    <property type="match status" value="1"/>
</dbReference>
<feature type="domain" description="Proline utilization A N-terminal" evidence="8">
    <location>
        <begin position="8"/>
        <end position="119"/>
    </location>
</feature>
<dbReference type="Pfam" id="PF01619">
    <property type="entry name" value="Pro_dh"/>
    <property type="match status" value="1"/>
</dbReference>
<dbReference type="InterPro" id="IPR015590">
    <property type="entry name" value="Aldehyde_DH_dom"/>
</dbReference>
<dbReference type="Gene3D" id="3.40.309.10">
    <property type="entry name" value="Aldehyde Dehydrogenase, Chain A, domain 2"/>
    <property type="match status" value="1"/>
</dbReference>
<dbReference type="FunFam" id="3.40.309.10:FF:000005">
    <property type="entry name" value="1-pyrroline-5-carboxylate dehydrogenase 1"/>
    <property type="match status" value="1"/>
</dbReference>
<gene>
    <name evidence="9" type="ORF">PQG83_08215</name>
</gene>